<dbReference type="AlphaFoldDB" id="A0A1C4X3B4"/>
<dbReference type="InParanoid" id="A0A1C4X3B4"/>
<dbReference type="PANTHER" id="PTHR21666">
    <property type="entry name" value="PEPTIDASE-RELATED"/>
    <property type="match status" value="1"/>
</dbReference>
<dbReference type="GO" id="GO:0004222">
    <property type="term" value="F:metalloendopeptidase activity"/>
    <property type="evidence" value="ECO:0007669"/>
    <property type="project" value="TreeGrafter"/>
</dbReference>
<organism evidence="3 4">
    <name type="scientific">Micromonospora echinospora</name>
    <name type="common">Micromonospora purpurea</name>
    <dbReference type="NCBI Taxonomy" id="1877"/>
    <lineage>
        <taxon>Bacteria</taxon>
        <taxon>Bacillati</taxon>
        <taxon>Actinomycetota</taxon>
        <taxon>Actinomycetes</taxon>
        <taxon>Micromonosporales</taxon>
        <taxon>Micromonosporaceae</taxon>
        <taxon>Micromonospora</taxon>
    </lineage>
</organism>
<reference evidence="4" key="1">
    <citation type="submission" date="2016-06" db="EMBL/GenBank/DDBJ databases">
        <authorList>
            <person name="Varghese N."/>
            <person name="Submissions Spin"/>
        </authorList>
    </citation>
    <scope>NUCLEOTIDE SEQUENCE [LARGE SCALE GENOMIC DNA]</scope>
    <source>
        <strain evidence="4">DSM 43816</strain>
    </source>
</reference>
<dbReference type="EMBL" id="LT607413">
    <property type="protein sequence ID" value="SCF02906.1"/>
    <property type="molecule type" value="Genomic_DNA"/>
</dbReference>
<feature type="domain" description="Peptidoglycan binding-like" evidence="1">
    <location>
        <begin position="266"/>
        <end position="321"/>
    </location>
</feature>
<dbReference type="Proteomes" id="UP000198253">
    <property type="component" value="Chromosome I"/>
</dbReference>
<dbReference type="InterPro" id="IPR016047">
    <property type="entry name" value="M23ase_b-sheet_dom"/>
</dbReference>
<proteinExistence type="predicted"/>
<accession>A0A1C4X3B4</accession>
<evidence type="ECO:0000313" key="4">
    <source>
        <dbReference type="Proteomes" id="UP000198253"/>
    </source>
</evidence>
<dbReference type="RefSeq" id="WP_088981951.1">
    <property type="nucleotide sequence ID" value="NZ_LT607413.1"/>
</dbReference>
<dbReference type="InterPro" id="IPR050570">
    <property type="entry name" value="Cell_wall_metabolism_enzyme"/>
</dbReference>
<dbReference type="CDD" id="cd12797">
    <property type="entry name" value="M23_peptidase"/>
    <property type="match status" value="1"/>
</dbReference>
<dbReference type="InterPro" id="IPR036366">
    <property type="entry name" value="PGBDSf"/>
</dbReference>
<dbReference type="Gene3D" id="2.70.70.10">
    <property type="entry name" value="Glucose Permease (Domain IIA)"/>
    <property type="match status" value="1"/>
</dbReference>
<evidence type="ECO:0000313" key="3">
    <source>
        <dbReference type="EMBL" id="SCF02906.1"/>
    </source>
</evidence>
<dbReference type="Gene3D" id="1.10.101.10">
    <property type="entry name" value="PGBD-like superfamily/PGBD"/>
    <property type="match status" value="2"/>
</dbReference>
<feature type="domain" description="M23ase beta-sheet core" evidence="2">
    <location>
        <begin position="66"/>
        <end position="164"/>
    </location>
</feature>
<dbReference type="InterPro" id="IPR011055">
    <property type="entry name" value="Dup_hybrid_motif"/>
</dbReference>
<dbReference type="SUPFAM" id="SSF47090">
    <property type="entry name" value="PGBD-like"/>
    <property type="match status" value="2"/>
</dbReference>
<sequence>MPENDRPVETSGTTVSRRAVFTALGVGIGIGAVGLPTAASAATPGWSNPTLGTLTSGYKTPSRPDHAGWDVANSQGTPIYAIAAGTVRDIRTGSYPGDPTSGPLPGRTGNSVHIDHADSYFSYYGHLHRVLVSDGQRVLAGQLIGLMGTTGNSTGPHLHFEVHRPRLTTMDPRTFLANRGISLGSTAPVGTTGWPSVSQGTTSWVARVIQHLLRGRGVSTVVDGYFGPGTATSVRTFQSNKGLYVDGVVGPITWTALILPLQQGNSGDLVRGLQVALNARGASLTVDGAFGSVTATAVRNFQSSRGLAADGVVGPVTWSTLI</sequence>
<evidence type="ECO:0000259" key="1">
    <source>
        <dbReference type="Pfam" id="PF01471"/>
    </source>
</evidence>
<gene>
    <name evidence="3" type="ORF">GA0070618_2715</name>
</gene>
<dbReference type="PANTHER" id="PTHR21666:SF270">
    <property type="entry name" value="MUREIN HYDROLASE ACTIVATOR ENVC"/>
    <property type="match status" value="1"/>
</dbReference>
<dbReference type="SUPFAM" id="SSF51261">
    <property type="entry name" value="Duplicated hybrid motif"/>
    <property type="match status" value="1"/>
</dbReference>
<dbReference type="InterPro" id="IPR002477">
    <property type="entry name" value="Peptidoglycan-bd-like"/>
</dbReference>
<dbReference type="OrthoDB" id="5620138at2"/>
<dbReference type="Pfam" id="PF01551">
    <property type="entry name" value="Peptidase_M23"/>
    <property type="match status" value="1"/>
</dbReference>
<evidence type="ECO:0000259" key="2">
    <source>
        <dbReference type="Pfam" id="PF01551"/>
    </source>
</evidence>
<protein>
    <submittedName>
        <fullName evidence="3">Putative peptidoglycan binding domain-containing protein</fullName>
    </submittedName>
</protein>
<feature type="domain" description="Peptidoglycan binding-like" evidence="1">
    <location>
        <begin position="208"/>
        <end position="257"/>
    </location>
</feature>
<dbReference type="Pfam" id="PF01471">
    <property type="entry name" value="PG_binding_1"/>
    <property type="match status" value="2"/>
</dbReference>
<name>A0A1C4X3B4_MICEC</name>
<dbReference type="InterPro" id="IPR006311">
    <property type="entry name" value="TAT_signal"/>
</dbReference>
<dbReference type="InterPro" id="IPR036365">
    <property type="entry name" value="PGBD-like_sf"/>
</dbReference>
<dbReference type="PROSITE" id="PS51318">
    <property type="entry name" value="TAT"/>
    <property type="match status" value="1"/>
</dbReference>
<keyword evidence="4" id="KW-1185">Reference proteome</keyword>